<evidence type="ECO:0000313" key="6">
    <source>
        <dbReference type="Proteomes" id="UP000031829"/>
    </source>
</evidence>
<dbReference type="SUPFAM" id="SSF52540">
    <property type="entry name" value="P-loop containing nucleoside triphosphate hydrolases"/>
    <property type="match status" value="1"/>
</dbReference>
<dbReference type="Pfam" id="PF00005">
    <property type="entry name" value="ABC_tran"/>
    <property type="match status" value="1"/>
</dbReference>
<dbReference type="PROSITE" id="PS50893">
    <property type="entry name" value="ABC_TRANSPORTER_2"/>
    <property type="match status" value="1"/>
</dbReference>
<evidence type="ECO:0000256" key="4">
    <source>
        <dbReference type="ARBA" id="ARBA00022967"/>
    </source>
</evidence>
<dbReference type="PANTHER" id="PTHR42794">
    <property type="entry name" value="HEMIN IMPORT ATP-BINDING PROTEIN HMUV"/>
    <property type="match status" value="1"/>
</dbReference>
<sequence>MIELYNVTGGYDRQQPTVRDITFTVDKGSFVALLGPNGSGKTTLIRLIMNVLTIQSGEVKVEGKSVKAYSPKQLAQKVAVMTQENQIGLEFTVQEIVSLGRYPYQAKGLFSTVSAQDEEVVESVMKLTNVWHYRNHTFQSLSGGEKQRVLLAKALAQEPDYLLLDEPTNHLDVKHTMELLQLLKTLQQEMSLTVLAILHDLNIASLFADNAVLLKDGRVEETGMDAIFQDAATLKRVYGVDLHVFHHPAVNKRQIAFVPPYQYPETDFHELYQLQKEPGNLCLSFVRPLRTLSLGSNETGLDWCQEIVQQQSSANAAWKSASLSSHEVRLKDDKGYSWLTVLTHGQKENEMNIVLLTNTPLSDANLLHAAMKVIEYRAFLGKTGRIAVASSHHKEENQEEISEFLMERLQKELQLFMETKMTDNCFK</sequence>
<organism evidence="5 6">
    <name type="scientific">Priestia megaterium (strain ATCC 14581 / DSM 32 / CCUG 1817 / JCM 2506 / NBRC 15308 / NCIMB 9376 / NCTC 10342 / NRRL B-14308 / VKM B-512 / Ford 19)</name>
    <name type="common">Bacillus megaterium</name>
    <dbReference type="NCBI Taxonomy" id="1348623"/>
    <lineage>
        <taxon>Bacteria</taxon>
        <taxon>Bacillati</taxon>
        <taxon>Bacillota</taxon>
        <taxon>Bacilli</taxon>
        <taxon>Bacillales</taxon>
        <taxon>Bacillaceae</taxon>
        <taxon>Priestia</taxon>
    </lineage>
</organism>
<accession>A0A0B6AUW1</accession>
<name>A0A0B6AUW1_PRIM2</name>
<dbReference type="GeneID" id="93643409"/>
<gene>
    <name evidence="5" type="ORF">BG04_5463</name>
</gene>
<dbReference type="KEGG" id="bmeg:BG04_5463"/>
<dbReference type="EMBL" id="CP009920">
    <property type="protein sequence ID" value="AJI23664.1"/>
    <property type="molecule type" value="Genomic_DNA"/>
</dbReference>
<evidence type="ECO:0000313" key="5">
    <source>
        <dbReference type="EMBL" id="AJI23664.1"/>
    </source>
</evidence>
<keyword evidence="1" id="KW-0813">Transport</keyword>
<dbReference type="SMART" id="SM00382">
    <property type="entry name" value="AAA"/>
    <property type="match status" value="1"/>
</dbReference>
<dbReference type="HOGENOM" id="CLU_000604_0_0_9"/>
<evidence type="ECO:0000256" key="2">
    <source>
        <dbReference type="ARBA" id="ARBA00022741"/>
    </source>
</evidence>
<dbReference type="FunFam" id="3.40.50.300:FF:000134">
    <property type="entry name" value="Iron-enterobactin ABC transporter ATP-binding protein"/>
    <property type="match status" value="1"/>
</dbReference>
<dbReference type="InterPro" id="IPR003593">
    <property type="entry name" value="AAA+_ATPase"/>
</dbReference>
<evidence type="ECO:0000256" key="1">
    <source>
        <dbReference type="ARBA" id="ARBA00022448"/>
    </source>
</evidence>
<keyword evidence="4" id="KW-1278">Translocase</keyword>
<dbReference type="CDD" id="cd03214">
    <property type="entry name" value="ABC_Iron-Siderophores_B12_Hemin"/>
    <property type="match status" value="1"/>
</dbReference>
<dbReference type="PANTHER" id="PTHR42794:SF1">
    <property type="entry name" value="HEMIN IMPORT ATP-BINDING PROTEIN HMUV"/>
    <property type="match status" value="1"/>
</dbReference>
<dbReference type="AlphaFoldDB" id="A0A0B6AUW1"/>
<dbReference type="PROSITE" id="PS00211">
    <property type="entry name" value="ABC_TRANSPORTER_1"/>
    <property type="match status" value="1"/>
</dbReference>
<keyword evidence="2" id="KW-0547">Nucleotide-binding</keyword>
<dbReference type="InterPro" id="IPR003439">
    <property type="entry name" value="ABC_transporter-like_ATP-bd"/>
</dbReference>
<keyword evidence="3" id="KW-0067">ATP-binding</keyword>
<proteinExistence type="predicted"/>
<reference evidence="5 6" key="1">
    <citation type="journal article" date="2015" name="Genome Announc.">
        <title>Complete genome sequences for 35 biothreat assay-relevant bacillus species.</title>
        <authorList>
            <person name="Johnson S.L."/>
            <person name="Daligault H.E."/>
            <person name="Davenport K.W."/>
            <person name="Jaissle J."/>
            <person name="Frey K.G."/>
            <person name="Ladner J.T."/>
            <person name="Broomall S.M."/>
            <person name="Bishop-Lilly K.A."/>
            <person name="Bruce D.C."/>
            <person name="Gibbons H.S."/>
            <person name="Coyne S.R."/>
            <person name="Lo C.C."/>
            <person name="Meincke L."/>
            <person name="Munk A.C."/>
            <person name="Koroleva G.I."/>
            <person name="Rosenzweig C.N."/>
            <person name="Palacios G.F."/>
            <person name="Redden C.L."/>
            <person name="Minogue T.D."/>
            <person name="Chain P.S."/>
        </authorList>
    </citation>
    <scope>NUCLEOTIDE SEQUENCE [LARGE SCALE GENOMIC DNA]</scope>
    <source>
        <strain evidence="6">ATCC 14581 / DSM 32 / JCM 2506 / NBRC 15308 / NCIMB 9376 / NCTC 10342 / NRRL B-14308 / VKM B-512</strain>
    </source>
</reference>
<protein>
    <submittedName>
        <fullName evidence="5">ABC transporter family protein</fullName>
    </submittedName>
</protein>
<dbReference type="GO" id="GO:0016887">
    <property type="term" value="F:ATP hydrolysis activity"/>
    <property type="evidence" value="ECO:0007669"/>
    <property type="project" value="InterPro"/>
</dbReference>
<evidence type="ECO:0000256" key="3">
    <source>
        <dbReference type="ARBA" id="ARBA00022840"/>
    </source>
</evidence>
<dbReference type="InterPro" id="IPR027417">
    <property type="entry name" value="P-loop_NTPase"/>
</dbReference>
<dbReference type="RefSeq" id="WP_034650921.1">
    <property type="nucleotide sequence ID" value="NZ_BCVB01000011.1"/>
</dbReference>
<dbReference type="Gene3D" id="3.40.50.300">
    <property type="entry name" value="P-loop containing nucleotide triphosphate hydrolases"/>
    <property type="match status" value="1"/>
</dbReference>
<dbReference type="Proteomes" id="UP000031829">
    <property type="component" value="Chromosome"/>
</dbReference>
<dbReference type="GO" id="GO:0005524">
    <property type="term" value="F:ATP binding"/>
    <property type="evidence" value="ECO:0007669"/>
    <property type="project" value="UniProtKB-KW"/>
</dbReference>
<dbReference type="InterPro" id="IPR017871">
    <property type="entry name" value="ABC_transporter-like_CS"/>
</dbReference>